<dbReference type="GO" id="GO:0000785">
    <property type="term" value="C:chromatin"/>
    <property type="evidence" value="ECO:0007669"/>
    <property type="project" value="TreeGrafter"/>
</dbReference>
<keyword evidence="4 9" id="KW-0863">Zinc-finger</keyword>
<keyword evidence="2" id="KW-0479">Metal-binding</keyword>
<sequence>MTSPSPPNSKEFNKTNKKRSNRSGSRTFVCTGYPNCNMSFTRSEHLARHIRKHTGERPFKCEYCARKFSRMDNLRQHKQTVHAYENFVISYPGRLGDMRVHEDSSAPLVTEVSGPSNRQAELPKAASEGLIRHRPVPHSPPMAASKSDSYLSFPSSGPSRMMLSDHSVTPHGDQHENHPLPSLNPQQPIQHRHANFYTTKHPQVQSSNQQQDVHNSTVHGFTNSSQPQGLPRFPNVSFLQGASNHLDLPNPGPIPPSHPINENKNNQQLQQNSTSSSSSMNLQPLQFRPMSYRPKPSMASSKPISSPLLPHNNNKNPSGNLLGAPLSSLPLSQSQAPPPFYSSPQQHSTSFVPSSLRRPGMINESASPSTKASPSQAISVPQTPTSTTPSSTASSIGSTHTRFWLNSVLNNNDPVVEPDYENHNVSSSPSSTSSSTSTLESTKCNIDSLLNE</sequence>
<keyword evidence="13" id="KW-1185">Reference proteome</keyword>
<dbReference type="PROSITE" id="PS00028">
    <property type="entry name" value="ZINC_FINGER_C2H2_1"/>
    <property type="match status" value="1"/>
</dbReference>
<evidence type="ECO:0000256" key="5">
    <source>
        <dbReference type="ARBA" id="ARBA00022833"/>
    </source>
</evidence>
<feature type="region of interest" description="Disordered" evidence="10">
    <location>
        <begin position="106"/>
        <end position="187"/>
    </location>
</feature>
<evidence type="ECO:0000259" key="11">
    <source>
        <dbReference type="PROSITE" id="PS50157"/>
    </source>
</evidence>
<protein>
    <submittedName>
        <fullName evidence="12">BA75_03150T0</fullName>
    </submittedName>
</protein>
<evidence type="ECO:0000256" key="4">
    <source>
        <dbReference type="ARBA" id="ARBA00022771"/>
    </source>
</evidence>
<dbReference type="GO" id="GO:0000981">
    <property type="term" value="F:DNA-binding transcription factor activity, RNA polymerase II-specific"/>
    <property type="evidence" value="ECO:0007669"/>
    <property type="project" value="InterPro"/>
</dbReference>
<keyword evidence="8" id="KW-0539">Nucleus</keyword>
<feature type="compositionally biased region" description="Low complexity" evidence="10">
    <location>
        <begin position="426"/>
        <end position="442"/>
    </location>
</feature>
<evidence type="ECO:0000256" key="10">
    <source>
        <dbReference type="SAM" id="MobiDB-lite"/>
    </source>
</evidence>
<dbReference type="GO" id="GO:0000978">
    <property type="term" value="F:RNA polymerase II cis-regulatory region sequence-specific DNA binding"/>
    <property type="evidence" value="ECO:0007669"/>
    <property type="project" value="InterPro"/>
</dbReference>
<feature type="compositionally biased region" description="Polar residues" evidence="10">
    <location>
        <begin position="201"/>
        <end position="228"/>
    </location>
</feature>
<keyword evidence="6" id="KW-0805">Transcription regulation</keyword>
<feature type="region of interest" description="Disordered" evidence="10">
    <location>
        <begin position="415"/>
        <end position="452"/>
    </location>
</feature>
<dbReference type="Gene3D" id="3.30.160.60">
    <property type="entry name" value="Classic Zinc Finger"/>
    <property type="match status" value="2"/>
</dbReference>
<feature type="compositionally biased region" description="Low complexity" evidence="10">
    <location>
        <begin position="379"/>
        <end position="397"/>
    </location>
</feature>
<evidence type="ECO:0000256" key="3">
    <source>
        <dbReference type="ARBA" id="ARBA00022737"/>
    </source>
</evidence>
<evidence type="ECO:0000256" key="2">
    <source>
        <dbReference type="ARBA" id="ARBA00022723"/>
    </source>
</evidence>
<dbReference type="Proteomes" id="UP000094565">
    <property type="component" value="Chromosome 2"/>
</dbReference>
<feature type="domain" description="C2H2-type" evidence="11">
    <location>
        <begin position="28"/>
        <end position="58"/>
    </location>
</feature>
<dbReference type="AlphaFoldDB" id="A0A1B2JE33"/>
<comment type="subcellular location">
    <subcellularLocation>
        <location evidence="1">Nucleus</location>
    </subcellularLocation>
</comment>
<evidence type="ECO:0000313" key="13">
    <source>
        <dbReference type="Proteomes" id="UP000094565"/>
    </source>
</evidence>
<dbReference type="InterPro" id="IPR036236">
    <property type="entry name" value="Znf_C2H2_sf"/>
</dbReference>
<dbReference type="Pfam" id="PF00096">
    <property type="entry name" value="zf-C2H2"/>
    <property type="match status" value="2"/>
</dbReference>
<feature type="compositionally biased region" description="Low complexity" evidence="10">
    <location>
        <begin position="317"/>
        <end position="335"/>
    </location>
</feature>
<dbReference type="SUPFAM" id="SSF57667">
    <property type="entry name" value="beta-beta-alpha zinc fingers"/>
    <property type="match status" value="1"/>
</dbReference>
<dbReference type="PROSITE" id="PS50157">
    <property type="entry name" value="ZINC_FINGER_C2H2_2"/>
    <property type="match status" value="2"/>
</dbReference>
<feature type="compositionally biased region" description="Polar residues" evidence="10">
    <location>
        <begin position="146"/>
        <end position="158"/>
    </location>
</feature>
<evidence type="ECO:0000313" key="12">
    <source>
        <dbReference type="EMBL" id="ANZ76161.1"/>
    </source>
</evidence>
<dbReference type="PANTHER" id="PTHR40626">
    <property type="entry name" value="MIP31509P"/>
    <property type="match status" value="1"/>
</dbReference>
<accession>A0A1B2JE33</accession>
<dbReference type="SMART" id="SM00355">
    <property type="entry name" value="ZnF_C2H2"/>
    <property type="match status" value="2"/>
</dbReference>
<dbReference type="GO" id="GO:0005634">
    <property type="term" value="C:nucleus"/>
    <property type="evidence" value="ECO:0007669"/>
    <property type="project" value="UniProtKB-SubCell"/>
</dbReference>
<evidence type="ECO:0000256" key="7">
    <source>
        <dbReference type="ARBA" id="ARBA00023163"/>
    </source>
</evidence>
<gene>
    <name evidence="12" type="primary">USV1</name>
    <name evidence="12" type="ORF">ATY40_BA7503150</name>
</gene>
<evidence type="ECO:0000256" key="8">
    <source>
        <dbReference type="ARBA" id="ARBA00023242"/>
    </source>
</evidence>
<proteinExistence type="predicted"/>
<dbReference type="EMBL" id="CP014585">
    <property type="protein sequence ID" value="ANZ76161.1"/>
    <property type="molecule type" value="Genomic_DNA"/>
</dbReference>
<evidence type="ECO:0000256" key="9">
    <source>
        <dbReference type="PROSITE-ProRule" id="PRU00042"/>
    </source>
</evidence>
<organism evidence="12 13">
    <name type="scientific">Komagataella pastoris</name>
    <name type="common">Yeast</name>
    <name type="synonym">Pichia pastoris</name>
    <dbReference type="NCBI Taxonomy" id="4922"/>
    <lineage>
        <taxon>Eukaryota</taxon>
        <taxon>Fungi</taxon>
        <taxon>Dikarya</taxon>
        <taxon>Ascomycota</taxon>
        <taxon>Saccharomycotina</taxon>
        <taxon>Pichiomycetes</taxon>
        <taxon>Pichiales</taxon>
        <taxon>Pichiaceae</taxon>
        <taxon>Komagataella</taxon>
    </lineage>
</organism>
<keyword evidence="3" id="KW-0677">Repeat</keyword>
<feature type="compositionally biased region" description="Low complexity" evidence="10">
    <location>
        <begin position="259"/>
        <end position="286"/>
    </location>
</feature>
<feature type="compositionally biased region" description="Polar residues" evidence="10">
    <location>
        <begin position="364"/>
        <end position="378"/>
    </location>
</feature>
<dbReference type="InterPro" id="IPR013087">
    <property type="entry name" value="Znf_C2H2_type"/>
</dbReference>
<evidence type="ECO:0000256" key="1">
    <source>
        <dbReference type="ARBA" id="ARBA00004123"/>
    </source>
</evidence>
<dbReference type="OrthoDB" id="10018191at2759"/>
<feature type="compositionally biased region" description="Polar residues" evidence="10">
    <location>
        <begin position="342"/>
        <end position="353"/>
    </location>
</feature>
<keyword evidence="5" id="KW-0862">Zinc</keyword>
<keyword evidence="7" id="KW-0804">Transcription</keyword>
<feature type="compositionally biased region" description="Polar residues" evidence="10">
    <location>
        <begin position="443"/>
        <end position="452"/>
    </location>
</feature>
<dbReference type="InterPro" id="IPR051059">
    <property type="entry name" value="VerF-like"/>
</dbReference>
<feature type="region of interest" description="Disordered" evidence="10">
    <location>
        <begin position="1"/>
        <end position="26"/>
    </location>
</feature>
<feature type="domain" description="C2H2-type" evidence="11">
    <location>
        <begin position="59"/>
        <end position="87"/>
    </location>
</feature>
<evidence type="ECO:0000256" key="6">
    <source>
        <dbReference type="ARBA" id="ARBA00023015"/>
    </source>
</evidence>
<dbReference type="PANTHER" id="PTHR40626:SF11">
    <property type="entry name" value="ZINC FINGER PROTEIN YPR022C"/>
    <property type="match status" value="1"/>
</dbReference>
<dbReference type="FunFam" id="3.30.160.60:FF:000032">
    <property type="entry name" value="Krueppel-like factor 4"/>
    <property type="match status" value="1"/>
</dbReference>
<dbReference type="GO" id="GO:0008270">
    <property type="term" value="F:zinc ion binding"/>
    <property type="evidence" value="ECO:0007669"/>
    <property type="project" value="UniProtKB-KW"/>
</dbReference>
<reference evidence="12 13" key="1">
    <citation type="submission" date="2016-02" db="EMBL/GenBank/DDBJ databases">
        <title>Comparative genomic and transcriptomic foundation for Pichia pastoris.</title>
        <authorList>
            <person name="Love K.R."/>
            <person name="Shah K.A."/>
            <person name="Whittaker C.A."/>
            <person name="Wu J."/>
            <person name="Bartlett M.C."/>
            <person name="Ma D."/>
            <person name="Leeson R.L."/>
            <person name="Priest M."/>
            <person name="Young S.K."/>
            <person name="Love J.C."/>
        </authorList>
    </citation>
    <scope>NUCLEOTIDE SEQUENCE [LARGE SCALE GENOMIC DNA]</scope>
    <source>
        <strain evidence="12 13">ATCC 28485</strain>
    </source>
</reference>
<name>A0A1B2JE33_PICPA</name>
<feature type="region of interest" description="Disordered" evidence="10">
    <location>
        <begin position="201"/>
        <end position="397"/>
    </location>
</feature>